<sequence length="355" mass="40615">MADKDGKTEKPTLKRLKDAKKKGEVPKTPELNTAISLLAFSLVILPLWEFLLKELLPYLTQMIEQIANFNVEMSDLPRVAVQAVVMILILTSPFMLISVFLGSLINILQVGLIFTWRPLKPDFKKLNPINGFKQMLGLRSLVNIAKTLAKLGIIIYLCYQQFMSEIPTIINLNDVGLQKILYFILDLTRSVIEKISFFLIVVAIFDYGYQRYTHHKNLRMTKQEIKDEFKQQEGDPKVKAQRRAKYQEMSRNAISKVKEATVMITNPTHYAIAIKYDPQKEGIPLLLAKGADELAQRMKAEGKKMHVPMIENRPVARAIYAEVEPGEFIPTEMYESVAAIIALVYQLEEKEKNKI</sequence>
<name>A0A0A7RF33_9LACO</name>
<dbReference type="SUPFAM" id="SSF160544">
    <property type="entry name" value="EscU C-terminal domain-like"/>
    <property type="match status" value="1"/>
</dbReference>
<feature type="transmembrane region" description="Helical" evidence="2">
    <location>
        <begin position="191"/>
        <end position="209"/>
    </location>
</feature>
<protein>
    <submittedName>
        <fullName evidence="3">Flagellar biosynthetic protein FlhB</fullName>
    </submittedName>
</protein>
<dbReference type="InterPro" id="IPR006135">
    <property type="entry name" value="T3SS_substrate_exporter"/>
</dbReference>
<dbReference type="GO" id="GO:0005886">
    <property type="term" value="C:plasma membrane"/>
    <property type="evidence" value="ECO:0007669"/>
    <property type="project" value="TreeGrafter"/>
</dbReference>
<feature type="transmembrane region" description="Helical" evidence="2">
    <location>
        <begin position="31"/>
        <end position="48"/>
    </location>
</feature>
<reference evidence="3" key="1">
    <citation type="journal article" date="2014" name="Appl. Environ. Microbiol.">
        <title>Detection and genomic characterization of motility in Lactobacillus curvatus: confirmation of motility in a species outside the Lactobacillus salivarius clade.</title>
        <authorList>
            <person name="Cousin F.J."/>
            <person name="Lynch S.M."/>
            <person name="Harris H.M."/>
            <person name="McCann A."/>
            <person name="Lynch D.B."/>
            <person name="Neville B.A."/>
            <person name="Irisawa T."/>
            <person name="Okada S."/>
            <person name="Endo A."/>
            <person name="O'Toole P.W."/>
        </authorList>
    </citation>
    <scope>NUCLEOTIDE SEQUENCE</scope>
    <source>
        <strain evidence="3">DSM 21116</strain>
    </source>
</reference>
<keyword evidence="3" id="KW-0282">Flagellum</keyword>
<evidence type="ECO:0000256" key="1">
    <source>
        <dbReference type="SAM" id="MobiDB-lite"/>
    </source>
</evidence>
<dbReference type="Gene3D" id="6.10.250.2080">
    <property type="match status" value="1"/>
</dbReference>
<accession>A0A0A7RF33</accession>
<gene>
    <name evidence="3" type="primary">flhB</name>
</gene>
<feature type="transmembrane region" description="Helical" evidence="2">
    <location>
        <begin position="136"/>
        <end position="157"/>
    </location>
</feature>
<dbReference type="EMBL" id="KM886861">
    <property type="protein sequence ID" value="AJA33816.1"/>
    <property type="molecule type" value="Genomic_DNA"/>
</dbReference>
<dbReference type="InterPro" id="IPR029025">
    <property type="entry name" value="T3SS_substrate_exporter_C"/>
</dbReference>
<feature type="transmembrane region" description="Helical" evidence="2">
    <location>
        <begin position="83"/>
        <end position="116"/>
    </location>
</feature>
<dbReference type="AlphaFoldDB" id="A0A0A7RF33"/>
<keyword evidence="2" id="KW-1133">Transmembrane helix</keyword>
<dbReference type="Pfam" id="PF01312">
    <property type="entry name" value="Bac_export_2"/>
    <property type="match status" value="1"/>
</dbReference>
<feature type="region of interest" description="Disordered" evidence="1">
    <location>
        <begin position="1"/>
        <end position="21"/>
    </location>
</feature>
<proteinExistence type="predicted"/>
<dbReference type="Gene3D" id="3.40.1690.10">
    <property type="entry name" value="secretion proteins EscU"/>
    <property type="match status" value="1"/>
</dbReference>
<keyword evidence="2" id="KW-0812">Transmembrane</keyword>
<keyword evidence="3" id="KW-0969">Cilium</keyword>
<dbReference type="PRINTS" id="PR00950">
    <property type="entry name" value="TYPE3IMSPROT"/>
</dbReference>
<dbReference type="PANTHER" id="PTHR30531:SF12">
    <property type="entry name" value="FLAGELLAR BIOSYNTHETIC PROTEIN FLHB"/>
    <property type="match status" value="1"/>
</dbReference>
<evidence type="ECO:0000313" key="3">
    <source>
        <dbReference type="EMBL" id="AJA33816.1"/>
    </source>
</evidence>
<organism evidence="3">
    <name type="scientific">Liquorilactobacillus cacaonum</name>
    <dbReference type="NCBI Taxonomy" id="483012"/>
    <lineage>
        <taxon>Bacteria</taxon>
        <taxon>Bacillati</taxon>
        <taxon>Bacillota</taxon>
        <taxon>Bacilli</taxon>
        <taxon>Lactobacillales</taxon>
        <taxon>Lactobacillaceae</taxon>
        <taxon>Liquorilactobacillus</taxon>
    </lineage>
</organism>
<dbReference type="GO" id="GO:0009306">
    <property type="term" value="P:protein secretion"/>
    <property type="evidence" value="ECO:0007669"/>
    <property type="project" value="InterPro"/>
</dbReference>
<keyword evidence="2" id="KW-0472">Membrane</keyword>
<keyword evidence="3" id="KW-0966">Cell projection</keyword>
<dbReference type="PANTHER" id="PTHR30531">
    <property type="entry name" value="FLAGELLAR BIOSYNTHETIC PROTEIN FLHB"/>
    <property type="match status" value="1"/>
</dbReference>
<evidence type="ECO:0000256" key="2">
    <source>
        <dbReference type="SAM" id="Phobius"/>
    </source>
</evidence>